<reference evidence="9" key="1">
    <citation type="submission" date="2019-11" db="EMBL/GenBank/DDBJ databases">
        <authorList>
            <person name="Feng L."/>
        </authorList>
    </citation>
    <scope>NUCLEOTIDE SEQUENCE</scope>
    <source>
        <strain evidence="9">CsymbiosumLFYP84</strain>
    </source>
</reference>
<dbReference type="Pfam" id="PF03460">
    <property type="entry name" value="NIR_SIR_ferr"/>
    <property type="match status" value="1"/>
</dbReference>
<dbReference type="InterPro" id="IPR017900">
    <property type="entry name" value="4Fe4S_Fe_S_CS"/>
</dbReference>
<evidence type="ECO:0000256" key="1">
    <source>
        <dbReference type="ARBA" id="ARBA00022485"/>
    </source>
</evidence>
<accession>A0A6N3GU85</accession>
<dbReference type="EMBL" id="CACRUA010000036">
    <property type="protein sequence ID" value="VYU67712.1"/>
    <property type="molecule type" value="Genomic_DNA"/>
</dbReference>
<dbReference type="Gene3D" id="3.30.413.10">
    <property type="entry name" value="Sulfite Reductase Hemoprotein, domain 1"/>
    <property type="match status" value="1"/>
</dbReference>
<dbReference type="Pfam" id="PF00037">
    <property type="entry name" value="Fer4"/>
    <property type="match status" value="1"/>
</dbReference>
<dbReference type="NCBIfam" id="TIGR01909">
    <property type="entry name" value="C_GCAxxG_C_C"/>
    <property type="match status" value="1"/>
</dbReference>
<evidence type="ECO:0000313" key="8">
    <source>
        <dbReference type="EMBL" id="MDB2001271.1"/>
    </source>
</evidence>
<dbReference type="InterPro" id="IPR005117">
    <property type="entry name" value="NiRdtase/SiRdtase_haem-b_fer"/>
</dbReference>
<dbReference type="GO" id="GO:0046872">
    <property type="term" value="F:metal ion binding"/>
    <property type="evidence" value="ECO:0007669"/>
    <property type="project" value="UniProtKB-KW"/>
</dbReference>
<name>A0A6N3GU85_CLOSY</name>
<dbReference type="GO" id="GO:0051539">
    <property type="term" value="F:4 iron, 4 sulfur cluster binding"/>
    <property type="evidence" value="ECO:0007669"/>
    <property type="project" value="UniProtKB-KW"/>
</dbReference>
<evidence type="ECO:0000259" key="7">
    <source>
        <dbReference type="PROSITE" id="PS51379"/>
    </source>
</evidence>
<dbReference type="InterPro" id="IPR006067">
    <property type="entry name" value="NO2/SO3_Rdtase_4Fe4S_dom"/>
</dbReference>
<keyword evidence="2" id="KW-0349">Heme</keyword>
<dbReference type="SUPFAM" id="SSF55124">
    <property type="entry name" value="Nitrite/Sulfite reductase N-terminal domain-like"/>
    <property type="match status" value="1"/>
</dbReference>
<dbReference type="RefSeq" id="WP_009298799.1">
    <property type="nucleotide sequence ID" value="NZ_CACRUA010000036.1"/>
</dbReference>
<dbReference type="Pfam" id="PF09719">
    <property type="entry name" value="C_GCAxxG_C_C"/>
    <property type="match status" value="1"/>
</dbReference>
<keyword evidence="6" id="KW-0411">Iron-sulfur</keyword>
<evidence type="ECO:0000256" key="2">
    <source>
        <dbReference type="ARBA" id="ARBA00022617"/>
    </source>
</evidence>
<dbReference type="Pfam" id="PF01077">
    <property type="entry name" value="NIR_SIR"/>
    <property type="match status" value="1"/>
</dbReference>
<dbReference type="Gene3D" id="3.30.70.20">
    <property type="match status" value="1"/>
</dbReference>
<dbReference type="SUPFAM" id="SSF56014">
    <property type="entry name" value="Nitrite and sulphite reductase 4Fe-4S domain-like"/>
    <property type="match status" value="1"/>
</dbReference>
<organism evidence="9">
    <name type="scientific">Clostridium symbiosum</name>
    <name type="common">Bacteroides symbiosus</name>
    <dbReference type="NCBI Taxonomy" id="1512"/>
    <lineage>
        <taxon>Bacteria</taxon>
        <taxon>Bacillati</taxon>
        <taxon>Bacillota</taxon>
        <taxon>Clostridia</taxon>
        <taxon>Lachnospirales</taxon>
        <taxon>Lachnospiraceae</taxon>
        <taxon>Otoolea</taxon>
    </lineage>
</organism>
<gene>
    <name evidence="9" type="primary">asrC_2</name>
    <name evidence="9" type="ORF">CSLFYP84_03279</name>
    <name evidence="8" type="ORF">PM006_13765</name>
</gene>
<keyword evidence="5" id="KW-0408">Iron</keyword>
<sequence>MNNHKLRRYYLEKDYNCAETILRAANEEYLLGLNEDSFRLVSGFGGGMGCGGTCGALSSAMAVISMFLVEERAHATEGFKEKCANFCQTFERELGSTKCSVLKEKFTQEDSRCYKTVEISYRLLENFLAAEGLIEAECKEVTVSPEDITRVKALGFLHNKGTDCFNGRIITRNGKITAAESAKIAEAAEKYGDGHVALTTRLTIEVTGIPYENIEPFRECVAEAGLETGGTGSKVRPIVSCKGTTCQYGLCDTFAMADRIHTRFYKGYHEVKLPHKFKIAVGGCPNNCVKPDLNDFGIIGQSIPANDADNCKGCISCVVVDACPVSAAAVEDGTVRIPEEECNNCGRCTSKCPFDAVTEETKGFKAVIGGRWGKRTAEGRELGKIFKSEEEVLEVLEKAILLFREQGITGERFSDTIERLGFENVEAQLLGNELLERKDEIINAQVHLKGGATC</sequence>
<protein>
    <submittedName>
        <fullName evidence="9">Anaerobic sulfite reductase subunit C</fullName>
        <ecNumber evidence="9">1.8.1.-</ecNumber>
    </submittedName>
    <submittedName>
        <fullName evidence="8">C-GCAxxG-C-C family protein</fullName>
    </submittedName>
</protein>
<dbReference type="PROSITE" id="PS00198">
    <property type="entry name" value="4FE4S_FER_1"/>
    <property type="match status" value="1"/>
</dbReference>
<dbReference type="InterPro" id="IPR010181">
    <property type="entry name" value="CGCAxxGCC_motif"/>
</dbReference>
<dbReference type="SUPFAM" id="SSF54862">
    <property type="entry name" value="4Fe-4S ferredoxins"/>
    <property type="match status" value="1"/>
</dbReference>
<reference evidence="8" key="2">
    <citation type="submission" date="2023-01" db="EMBL/GenBank/DDBJ databases">
        <title>Human gut microbiome strain richness.</title>
        <authorList>
            <person name="Chen-Liaw A."/>
        </authorList>
    </citation>
    <scope>NUCLEOTIDE SEQUENCE</scope>
    <source>
        <strain evidence="8">B1_m1001713B170214d0_201011</strain>
    </source>
</reference>
<dbReference type="GO" id="GO:0020037">
    <property type="term" value="F:heme binding"/>
    <property type="evidence" value="ECO:0007669"/>
    <property type="project" value="InterPro"/>
</dbReference>
<dbReference type="EC" id="1.8.1.-" evidence="9"/>
<keyword evidence="3" id="KW-0479">Metal-binding</keyword>
<dbReference type="AlphaFoldDB" id="A0A6N3GU85"/>
<dbReference type="Proteomes" id="UP001300871">
    <property type="component" value="Unassembled WGS sequence"/>
</dbReference>
<dbReference type="PROSITE" id="PS51379">
    <property type="entry name" value="4FE4S_FER_2"/>
    <property type="match status" value="2"/>
</dbReference>
<dbReference type="InterPro" id="IPR036136">
    <property type="entry name" value="Nit/Sulf_reduc_fer-like_dom_sf"/>
</dbReference>
<feature type="domain" description="4Fe-4S ferredoxin-type" evidence="7">
    <location>
        <begin position="333"/>
        <end position="362"/>
    </location>
</feature>
<feature type="domain" description="4Fe-4S ferredoxin-type" evidence="7">
    <location>
        <begin position="302"/>
        <end position="332"/>
    </location>
</feature>
<dbReference type="InterPro" id="IPR045854">
    <property type="entry name" value="NO2/SO3_Rdtase_4Fe4S_sf"/>
</dbReference>
<evidence type="ECO:0000313" key="9">
    <source>
        <dbReference type="EMBL" id="VYU67712.1"/>
    </source>
</evidence>
<dbReference type="PANTHER" id="PTHR32439:SF9">
    <property type="entry name" value="BLR3264 PROTEIN"/>
    <property type="match status" value="1"/>
</dbReference>
<dbReference type="EMBL" id="JAQLGM010000035">
    <property type="protein sequence ID" value="MDB2001271.1"/>
    <property type="molecule type" value="Genomic_DNA"/>
</dbReference>
<dbReference type="InterPro" id="IPR017896">
    <property type="entry name" value="4Fe4S_Fe-S-bd"/>
</dbReference>
<evidence type="ECO:0000256" key="4">
    <source>
        <dbReference type="ARBA" id="ARBA00023002"/>
    </source>
</evidence>
<dbReference type="InterPro" id="IPR051329">
    <property type="entry name" value="NIR_SIR_4Fe-4S"/>
</dbReference>
<dbReference type="PANTHER" id="PTHR32439">
    <property type="entry name" value="FERREDOXIN--NITRITE REDUCTASE, CHLOROPLASTIC"/>
    <property type="match status" value="1"/>
</dbReference>
<proteinExistence type="predicted"/>
<evidence type="ECO:0000256" key="5">
    <source>
        <dbReference type="ARBA" id="ARBA00023004"/>
    </source>
</evidence>
<evidence type="ECO:0000256" key="6">
    <source>
        <dbReference type="ARBA" id="ARBA00023014"/>
    </source>
</evidence>
<evidence type="ECO:0000256" key="3">
    <source>
        <dbReference type="ARBA" id="ARBA00022723"/>
    </source>
</evidence>
<dbReference type="GO" id="GO:0016491">
    <property type="term" value="F:oxidoreductase activity"/>
    <property type="evidence" value="ECO:0007669"/>
    <property type="project" value="UniProtKB-KW"/>
</dbReference>
<keyword evidence="1" id="KW-0004">4Fe-4S</keyword>
<keyword evidence="4 9" id="KW-0560">Oxidoreductase</keyword>